<evidence type="ECO:0000313" key="2">
    <source>
        <dbReference type="WBParaSite" id="JU765_v2.g16852.t1"/>
    </source>
</evidence>
<evidence type="ECO:0000313" key="1">
    <source>
        <dbReference type="Proteomes" id="UP000887576"/>
    </source>
</evidence>
<reference evidence="2" key="1">
    <citation type="submission" date="2022-11" db="UniProtKB">
        <authorList>
            <consortium name="WormBaseParasite"/>
        </authorList>
    </citation>
    <scope>IDENTIFICATION</scope>
</reference>
<name>A0AC34QJT6_9BILA</name>
<proteinExistence type="predicted"/>
<organism evidence="1 2">
    <name type="scientific">Panagrolaimus sp. JU765</name>
    <dbReference type="NCBI Taxonomy" id="591449"/>
    <lineage>
        <taxon>Eukaryota</taxon>
        <taxon>Metazoa</taxon>
        <taxon>Ecdysozoa</taxon>
        <taxon>Nematoda</taxon>
        <taxon>Chromadorea</taxon>
        <taxon>Rhabditida</taxon>
        <taxon>Tylenchina</taxon>
        <taxon>Panagrolaimomorpha</taxon>
        <taxon>Panagrolaimoidea</taxon>
        <taxon>Panagrolaimidae</taxon>
        <taxon>Panagrolaimus</taxon>
    </lineage>
</organism>
<sequence>MDHERHSHTPYALVVLQALEIWRQKIGDLKAFPENYKQRKEIGEILLEMRMPDKNGVLDEDNFAEAKNSLNRILMKTTIPENVRQVFEHELCKVENLTPETCNWFWILAAALKGFVDKHGVLPISGQLPDMTSDSARYAKLLNLYRNEAEKHAKEVHEMALIIIEHVYGSRSYDMIPFEQTKKFCKQAAFIGVQKGSSLKQESDQGISPILPRITDPEPAVPSTSPMRVCPLTWLILIKATDNFYNGKKRFPGTNGVPQHIDAEDLARRVEQLFNDTKNAELVSKAKTLIPIEVVNEICRYGASEPHVIASILGGIVSQEAIKLATHQYVPVDNTFIYDGHKQSAETIRL</sequence>
<accession>A0AC34QJT6</accession>
<dbReference type="Proteomes" id="UP000887576">
    <property type="component" value="Unplaced"/>
</dbReference>
<protein>
    <submittedName>
        <fullName evidence="2">NEDD8-activating enzyme E1 regulatory subunit</fullName>
    </submittedName>
</protein>
<dbReference type="WBParaSite" id="JU765_v2.g16852.t1">
    <property type="protein sequence ID" value="JU765_v2.g16852.t1"/>
    <property type="gene ID" value="JU765_v2.g16852"/>
</dbReference>